<dbReference type="Pfam" id="PF21088">
    <property type="entry name" value="MS_channel_1st"/>
    <property type="match status" value="1"/>
</dbReference>
<feature type="domain" description="Mechanosensitive ion channel MscS" evidence="11">
    <location>
        <begin position="744"/>
        <end position="809"/>
    </location>
</feature>
<dbReference type="InterPro" id="IPR049278">
    <property type="entry name" value="MS_channel_C"/>
</dbReference>
<feature type="transmembrane region" description="Helical" evidence="9">
    <location>
        <begin position="607"/>
        <end position="625"/>
    </location>
</feature>
<feature type="domain" description="Mechanosensitive ion channel transmembrane helices 2/3" evidence="14">
    <location>
        <begin position="702"/>
        <end position="742"/>
    </location>
</feature>
<keyword evidence="10" id="KW-0732">Signal</keyword>
<dbReference type="Pfam" id="PF21082">
    <property type="entry name" value="MS_channel_3rd"/>
    <property type="match status" value="1"/>
</dbReference>
<comment type="similarity">
    <text evidence="2">Belongs to the MscS (TC 1.A.23) family.</text>
</comment>
<keyword evidence="6 9" id="KW-0472">Membrane</keyword>
<dbReference type="Gene3D" id="3.30.70.100">
    <property type="match status" value="1"/>
</dbReference>
<sequence>MKWHHLILTFFALAIWAGASQASNVVAALDDLLPPVQTDTEQFLPAEEEETEEAAEGGSESGKKESEEEPEKDEEEEEPEPDPEPVKPEIEAPDEPLVSSLPAPETADIQQQIQKLREALDNRQHVLELSEQRLAFAESLLARLENEYESFELRLEKAGLNLTDDYANLLRQRLDRLKSQTIASGLTQGISAQLSAAREEQLRLEEFEAVIEPEDDAVGRMEVARSKLLRQLHATVTKHIEVLNEYYSIVRKLLTRLDAYQELLQQRLFWLPSTEPVELAHLQDLFRGASWFVSEIKFKSIKRAAERSLEDRWPLIALFLIVLGWLWFRRRRIRKALTATGENVGNVRKDRWQFTFWALFFSLLLALPGVVILGLAHLLLESGNSFLSAMSRGFFNAAFSTFLLRGVYTVAYPRGLGERHFQWNPNTLQALRKHIPMLLAVLVPILIVMPTMNTSKGSPYSDSFGRFLFAIASIALAFFAHKFMSAVRTDQSGSRTLLLLHIAAVGAPLVLTAVSLWGYHYTAVRFEGLLFISICWVALIILLHYLGLRGLAVRERRMALKQELEQREAERKHAENREAAELSGHGLPPTLDQPQRNIHDISQQSEALLKIVSLIFAVVGLWMLWENIFPALKIFDEITLWTISTGSEGEDPIPINLWDLMMALAIGVGTFLAARNLPGTLEVTLLSRMNLEPGVGYAITTLATYLIVFIGIAAFLAGLGFQWSKIQWLVAALGVGLGFGLQEIVANFVSGIILLFERPIRVGDTVSIGGITGTVSRIRIRATTLVDWDRKEQIIPNKTFVTQDLTNWTLSDPITRQIVRVGVAYGSDVDKVQDILMEAATQNERVVDDPAPAVFCVQLGESSIDFEIRVFVREVPDLMPLSHELHAAVTKALHDNGIEIPFPQRDIHIRSELVKPPVSK</sequence>
<evidence type="ECO:0000256" key="5">
    <source>
        <dbReference type="ARBA" id="ARBA00022989"/>
    </source>
</evidence>
<gene>
    <name evidence="15" type="ORF">LPB19_11810</name>
</gene>
<evidence type="ECO:0000259" key="13">
    <source>
        <dbReference type="Pfam" id="PF21082"/>
    </source>
</evidence>
<feature type="coiled-coil region" evidence="7">
    <location>
        <begin position="113"/>
        <end position="161"/>
    </location>
</feature>
<evidence type="ECO:0000256" key="10">
    <source>
        <dbReference type="SAM" id="SignalP"/>
    </source>
</evidence>
<dbReference type="InterPro" id="IPR023408">
    <property type="entry name" value="MscS_beta-dom_sf"/>
</dbReference>
<feature type="signal peptide" evidence="10">
    <location>
        <begin position="1"/>
        <end position="22"/>
    </location>
</feature>
<feature type="transmembrane region" description="Helical" evidence="9">
    <location>
        <begin position="695"/>
        <end position="716"/>
    </location>
</feature>
<evidence type="ECO:0000256" key="8">
    <source>
        <dbReference type="SAM" id="MobiDB-lite"/>
    </source>
</evidence>
<feature type="transmembrane region" description="Helical" evidence="9">
    <location>
        <begin position="392"/>
        <end position="413"/>
    </location>
</feature>
<evidence type="ECO:0000259" key="14">
    <source>
        <dbReference type="Pfam" id="PF21088"/>
    </source>
</evidence>
<feature type="transmembrane region" description="Helical" evidence="9">
    <location>
        <begin position="356"/>
        <end position="380"/>
    </location>
</feature>
<dbReference type="Gene3D" id="2.30.30.60">
    <property type="match status" value="1"/>
</dbReference>
<dbReference type="InterPro" id="IPR006685">
    <property type="entry name" value="MscS_channel_2nd"/>
</dbReference>
<dbReference type="InterPro" id="IPR010920">
    <property type="entry name" value="LSM_dom_sf"/>
</dbReference>
<dbReference type="InterPro" id="IPR011066">
    <property type="entry name" value="MscS_channel_C_sf"/>
</dbReference>
<feature type="domain" description="Mechanosensitive ion channel MscS C-terminal" evidence="13">
    <location>
        <begin position="819"/>
        <end position="900"/>
    </location>
</feature>
<dbReference type="Pfam" id="PF12794">
    <property type="entry name" value="MscS_TM"/>
    <property type="match status" value="1"/>
</dbReference>
<dbReference type="PANTHER" id="PTHR30347">
    <property type="entry name" value="POTASSIUM CHANNEL RELATED"/>
    <property type="match status" value="1"/>
</dbReference>
<dbReference type="Pfam" id="PF00924">
    <property type="entry name" value="MS_channel_2nd"/>
    <property type="match status" value="1"/>
</dbReference>
<dbReference type="SUPFAM" id="SSF82861">
    <property type="entry name" value="Mechanosensitive channel protein MscS (YggB), transmembrane region"/>
    <property type="match status" value="1"/>
</dbReference>
<keyword evidence="4 9" id="KW-0812">Transmembrane</keyword>
<dbReference type="InterPro" id="IPR049142">
    <property type="entry name" value="MS_channel_1st"/>
</dbReference>
<evidence type="ECO:0000256" key="6">
    <source>
        <dbReference type="ARBA" id="ARBA00023136"/>
    </source>
</evidence>
<keyword evidence="3" id="KW-1003">Cell membrane</keyword>
<feature type="domain" description="Mechanosensitive ion channel inner membrane" evidence="12">
    <location>
        <begin position="314"/>
        <end position="641"/>
    </location>
</feature>
<evidence type="ECO:0000256" key="1">
    <source>
        <dbReference type="ARBA" id="ARBA00004651"/>
    </source>
</evidence>
<protein>
    <submittedName>
        <fullName evidence="15">Mechanosensitive ion channel</fullName>
    </submittedName>
</protein>
<dbReference type="PANTHER" id="PTHR30347:SF1">
    <property type="entry name" value="MECHANOSENSITIVE CHANNEL MSCK"/>
    <property type="match status" value="1"/>
</dbReference>
<reference evidence="15 16" key="1">
    <citation type="submission" date="2021-03" db="EMBL/GenBank/DDBJ databases">
        <title>Genome sequencing of Marinobacter sp. LPB0319.</title>
        <authorList>
            <person name="Kim J."/>
        </authorList>
    </citation>
    <scope>NUCLEOTIDE SEQUENCE [LARGE SCALE GENOMIC DNA]</scope>
    <source>
        <strain evidence="15 16">LPB0319</strain>
    </source>
</reference>
<feature type="transmembrane region" description="Helical" evidence="9">
    <location>
        <begin position="496"/>
        <end position="517"/>
    </location>
</feature>
<evidence type="ECO:0000256" key="3">
    <source>
        <dbReference type="ARBA" id="ARBA00022475"/>
    </source>
</evidence>
<accession>A0ABX7MNT4</accession>
<dbReference type="Proteomes" id="UP000663555">
    <property type="component" value="Chromosome"/>
</dbReference>
<keyword evidence="16" id="KW-1185">Reference proteome</keyword>
<feature type="transmembrane region" description="Helical" evidence="9">
    <location>
        <begin position="434"/>
        <end position="452"/>
    </location>
</feature>
<evidence type="ECO:0000259" key="12">
    <source>
        <dbReference type="Pfam" id="PF12794"/>
    </source>
</evidence>
<feature type="transmembrane region" description="Helical" evidence="9">
    <location>
        <begin position="728"/>
        <end position="756"/>
    </location>
</feature>
<dbReference type="RefSeq" id="WP_206643101.1">
    <property type="nucleotide sequence ID" value="NZ_CP071247.1"/>
</dbReference>
<keyword evidence="7" id="KW-0175">Coiled coil</keyword>
<feature type="transmembrane region" description="Helical" evidence="9">
    <location>
        <begin position="312"/>
        <end position="328"/>
    </location>
</feature>
<feature type="compositionally biased region" description="Acidic residues" evidence="8">
    <location>
        <begin position="67"/>
        <end position="83"/>
    </location>
</feature>
<dbReference type="InterPro" id="IPR025692">
    <property type="entry name" value="MscS_IM_dom1"/>
</dbReference>
<feature type="chain" id="PRO_5045304723" evidence="10">
    <location>
        <begin position="23"/>
        <end position="920"/>
    </location>
</feature>
<evidence type="ECO:0000256" key="7">
    <source>
        <dbReference type="SAM" id="Coils"/>
    </source>
</evidence>
<evidence type="ECO:0000259" key="11">
    <source>
        <dbReference type="Pfam" id="PF00924"/>
    </source>
</evidence>
<feature type="transmembrane region" description="Helical" evidence="9">
    <location>
        <begin position="464"/>
        <end position="484"/>
    </location>
</feature>
<dbReference type="EMBL" id="CP071247">
    <property type="protein sequence ID" value="QSP93879.1"/>
    <property type="molecule type" value="Genomic_DNA"/>
</dbReference>
<feature type="region of interest" description="Disordered" evidence="8">
    <location>
        <begin position="42"/>
        <end position="101"/>
    </location>
</feature>
<evidence type="ECO:0000256" key="2">
    <source>
        <dbReference type="ARBA" id="ARBA00008017"/>
    </source>
</evidence>
<name>A0ABX7MNT4_9GAMM</name>
<keyword evidence="5 9" id="KW-1133">Transmembrane helix</keyword>
<dbReference type="Gene3D" id="1.10.287.1260">
    <property type="match status" value="1"/>
</dbReference>
<evidence type="ECO:0000256" key="9">
    <source>
        <dbReference type="SAM" id="Phobius"/>
    </source>
</evidence>
<feature type="transmembrane region" description="Helical" evidence="9">
    <location>
        <begin position="529"/>
        <end position="548"/>
    </location>
</feature>
<evidence type="ECO:0000256" key="4">
    <source>
        <dbReference type="ARBA" id="ARBA00022692"/>
    </source>
</evidence>
<organism evidence="15 16">
    <name type="scientific">Marinobacter salinisoli</name>
    <dbReference type="NCBI Taxonomy" id="2769486"/>
    <lineage>
        <taxon>Bacteria</taxon>
        <taxon>Pseudomonadati</taxon>
        <taxon>Pseudomonadota</taxon>
        <taxon>Gammaproteobacteria</taxon>
        <taxon>Pseudomonadales</taxon>
        <taxon>Marinobacteraceae</taxon>
        <taxon>Marinobacter</taxon>
    </lineage>
</organism>
<evidence type="ECO:0000313" key="15">
    <source>
        <dbReference type="EMBL" id="QSP93879.1"/>
    </source>
</evidence>
<comment type="subcellular location">
    <subcellularLocation>
        <location evidence="1">Cell membrane</location>
        <topology evidence="1">Multi-pass membrane protein</topology>
    </subcellularLocation>
</comment>
<dbReference type="SUPFAM" id="SSF50182">
    <property type="entry name" value="Sm-like ribonucleoproteins"/>
    <property type="match status" value="1"/>
</dbReference>
<feature type="compositionally biased region" description="Acidic residues" evidence="8">
    <location>
        <begin position="46"/>
        <end position="55"/>
    </location>
</feature>
<dbReference type="SUPFAM" id="SSF82689">
    <property type="entry name" value="Mechanosensitive channel protein MscS (YggB), C-terminal domain"/>
    <property type="match status" value="1"/>
</dbReference>
<evidence type="ECO:0000313" key="16">
    <source>
        <dbReference type="Proteomes" id="UP000663555"/>
    </source>
</evidence>
<dbReference type="InterPro" id="IPR011014">
    <property type="entry name" value="MscS_channel_TM-2"/>
</dbReference>
<proteinExistence type="inferred from homology"/>
<dbReference type="InterPro" id="IPR052702">
    <property type="entry name" value="MscS-like_channel"/>
</dbReference>